<accession>Q7KSA5</accession>
<evidence type="ECO:0000313" key="5">
    <source>
        <dbReference type="Proteomes" id="UP000000803"/>
    </source>
</evidence>
<feature type="region of interest" description="Disordered" evidence="1">
    <location>
        <begin position="8"/>
        <end position="50"/>
    </location>
</feature>
<dbReference type="AGR" id="FB:FBgn0067782"/>
<evidence type="ECO:0000313" key="4">
    <source>
        <dbReference type="FlyBase" id="FBgn0067782"/>
    </source>
</evidence>
<feature type="compositionally biased region" description="Basic residues" evidence="1">
    <location>
        <begin position="106"/>
        <end position="115"/>
    </location>
</feature>
<keyword evidence="5" id="KW-1185">Reference proteome</keyword>
<reference evidence="5" key="2">
    <citation type="journal article" date="2002" name="Genome Biol.">
        <title>Finishing a whole-genome shotgun: release 3 of the Drosophila melanogaster euchromatic genome sequence.</title>
        <authorList>
            <person name="Celniker S.E."/>
            <person name="Wheeler D.A."/>
            <person name="Kronmiller B."/>
            <person name="Carlson J.W."/>
            <person name="Halpern A."/>
            <person name="Patel S."/>
            <person name="Adams M."/>
            <person name="Champe M."/>
            <person name="Dugan S.P."/>
            <person name="Frise E."/>
            <person name="Hodgson A."/>
            <person name="George R.A."/>
            <person name="Hoskins R.A."/>
            <person name="Laverty T."/>
            <person name="Muzny D.M."/>
            <person name="Nelson C.R."/>
            <person name="Pacleb J.M."/>
            <person name="Park S."/>
            <person name="Pfeiffer B.D."/>
            <person name="Richards S."/>
            <person name="Sodergren E.J."/>
            <person name="Svirskas R."/>
            <person name="Tabor P.E."/>
            <person name="Wan K."/>
            <person name="Stapleton M."/>
            <person name="Sutton G.G."/>
            <person name="Venter C."/>
            <person name="Weinstock G."/>
            <person name="Scherer S.E."/>
            <person name="Myers E.W."/>
            <person name="Gibbs R.A."/>
            <person name="Rubin G.M."/>
        </authorList>
    </citation>
    <scope>NUCLEOTIDE SEQUENCE [LARGE SCALE GENOMIC DNA]</scope>
    <source>
        <strain evidence="5">Berkeley</strain>
    </source>
</reference>
<reference evidence="2" key="11">
    <citation type="journal article" date="2015" name="G3 (Bethesda)">
        <title>Gene Model Annotations for Drosophila melanogaster: Impact of High-Throughput Data.</title>
        <authorList>
            <consortium name="FlyBase Consortium"/>
            <person name="Matthews B.B."/>
            <person name="Dos Santos G."/>
            <person name="Crosby M.A."/>
            <person name="Emmert D.B."/>
            <person name="St Pierre S.E."/>
            <person name="Gramates L.S."/>
            <person name="Zhou P."/>
            <person name="Schroeder A.J."/>
            <person name="Falls K."/>
            <person name="Strelets V."/>
            <person name="Russo S.M."/>
            <person name="Gelbart W.M."/>
            <person name="null"/>
        </authorList>
    </citation>
    <scope>NUCLEOTIDE SEQUENCE</scope>
</reference>
<evidence type="ECO:0000313" key="3">
    <source>
        <dbReference type="EMBL" id="ACO72852.2"/>
    </source>
</evidence>
<reference evidence="2 5" key="5">
    <citation type="journal article" date="2002" name="Genome Biol.">
        <title>Heterochromatic sequences in a Drosophila whole-genome shotgun assembly.</title>
        <authorList>
            <person name="Hoskins R.A."/>
            <person name="Smith C.D."/>
            <person name="Carlson J.W."/>
            <person name="Carvalho A.B."/>
            <person name="Halpern A."/>
            <person name="Kaminker J.S."/>
            <person name="Kennedy C."/>
            <person name="Mungall C.J."/>
            <person name="Sullivan B.A."/>
            <person name="Sutton G.G."/>
            <person name="Yasuhara J.C."/>
            <person name="Wakimoto B.T."/>
            <person name="Myers E.W."/>
            <person name="Celniker S.E."/>
            <person name="Rubin G.M."/>
            <person name="Karpen G.H."/>
        </authorList>
    </citation>
    <scope>NUCLEOTIDE SEQUENCE [LARGE SCALE GENOMIC DNA]</scope>
    <source>
        <strain evidence="5">Berkeley</strain>
    </source>
</reference>
<reference evidence="3" key="10">
    <citation type="submission" date="2011-03" db="EMBL/GenBank/DDBJ databases">
        <authorList>
            <person name="Carlson J."/>
            <person name="Booth B."/>
            <person name="Frise E."/>
            <person name="Park S."/>
            <person name="Wan K."/>
            <person name="Yu C."/>
            <person name="Celniker S."/>
        </authorList>
    </citation>
    <scope>NUCLEOTIDE SEQUENCE</scope>
</reference>
<organism evidence="2 5">
    <name type="scientific">Drosophila melanogaster</name>
    <name type="common">Fruit fly</name>
    <dbReference type="NCBI Taxonomy" id="7227"/>
    <lineage>
        <taxon>Eukaryota</taxon>
        <taxon>Metazoa</taxon>
        <taxon>Ecdysozoa</taxon>
        <taxon>Arthropoda</taxon>
        <taxon>Hexapoda</taxon>
        <taxon>Insecta</taxon>
        <taxon>Pterygota</taxon>
        <taxon>Neoptera</taxon>
        <taxon>Endopterygota</taxon>
        <taxon>Diptera</taxon>
        <taxon>Brachycera</taxon>
        <taxon>Muscomorpha</taxon>
        <taxon>Ephydroidea</taxon>
        <taxon>Drosophilidae</taxon>
        <taxon>Drosophila</taxon>
        <taxon>Sophophora</taxon>
    </lineage>
</organism>
<reference evidence="2 5" key="1">
    <citation type="journal article" date="2000" name="Science">
        <title>The genome sequence of Drosophila melanogaster.</title>
        <authorList>
            <person name="Adams M.D."/>
            <person name="Celniker S.E."/>
            <person name="Holt R.A."/>
            <person name="Evans C.A."/>
            <person name="Gocayne J.D."/>
            <person name="Amanatides P.G."/>
            <person name="Scherer S.E."/>
            <person name="Li P.W."/>
            <person name="Hoskins R.A."/>
            <person name="Galle R.F."/>
            <person name="George R.A."/>
            <person name="Lewis S.E."/>
            <person name="Richards S."/>
            <person name="Ashburner M."/>
            <person name="Henderson S.N."/>
            <person name="Sutton G.G."/>
            <person name="Wortman J.R."/>
            <person name="Yandell M.D."/>
            <person name="Zhang Q."/>
            <person name="Chen L.X."/>
            <person name="Brandon R.C."/>
            <person name="Rogers Y.H."/>
            <person name="Blazej R.G."/>
            <person name="Champe M."/>
            <person name="Pfeiffer B.D."/>
            <person name="Wan K.H."/>
            <person name="Doyle C."/>
            <person name="Baxter E.G."/>
            <person name="Helt G."/>
            <person name="Nelson C.R."/>
            <person name="Gabor G.L."/>
            <person name="Abril J.F."/>
            <person name="Agbayani A."/>
            <person name="An H.J."/>
            <person name="Andrews-Pfannkoch C."/>
            <person name="Baldwin D."/>
            <person name="Ballew R.M."/>
            <person name="Basu A."/>
            <person name="Baxendale J."/>
            <person name="Bayraktaroglu L."/>
            <person name="Beasley E.M."/>
            <person name="Beeson K.Y."/>
            <person name="Benos P.V."/>
            <person name="Berman B.P."/>
            <person name="Bhandari D."/>
            <person name="Bolshakov S."/>
            <person name="Borkova D."/>
            <person name="Botchan M.R."/>
            <person name="Bouck J."/>
            <person name="Brokstein P."/>
            <person name="Brottier P."/>
            <person name="Burtis K.C."/>
            <person name="Busam D.A."/>
            <person name="Butler H."/>
            <person name="Cadieu E."/>
            <person name="Center A."/>
            <person name="Chandra I."/>
            <person name="Cherry J.M."/>
            <person name="Cawley S."/>
            <person name="Dahlke C."/>
            <person name="Davenport L.B."/>
            <person name="Davies P."/>
            <person name="de Pablos B."/>
            <person name="Delcher A."/>
            <person name="Deng Z."/>
            <person name="Mays A.D."/>
            <person name="Dew I."/>
            <person name="Dietz S.M."/>
            <person name="Dodson K."/>
            <person name="Doup L.E."/>
            <person name="Downes M."/>
            <person name="Dugan-Rocha S."/>
            <person name="Dunkov B.C."/>
            <person name="Dunn P."/>
            <person name="Durbin K.J."/>
            <person name="Evangelista C.C."/>
            <person name="Ferraz C."/>
            <person name="Ferriera S."/>
            <person name="Fleischmann W."/>
            <person name="Fosler C."/>
            <person name="Gabrielian A.E."/>
            <person name="Garg N.S."/>
            <person name="Gelbart W.M."/>
            <person name="Glasser K."/>
            <person name="Glodek A."/>
            <person name="Gong F."/>
            <person name="Gorrell J.H."/>
            <person name="Gu Z."/>
            <person name="Guan P."/>
            <person name="Harris M."/>
            <person name="Harris N.L."/>
            <person name="Harvey D."/>
            <person name="Heiman T.J."/>
            <person name="Hernandez J.R."/>
            <person name="Houck J."/>
            <person name="Hostin D."/>
            <person name="Houston K.A."/>
            <person name="Howland T.J."/>
            <person name="Wei M.H."/>
            <person name="Ibegwam C."/>
            <person name="Jalali M."/>
            <person name="Kalush F."/>
            <person name="Karpen G.H."/>
            <person name="Ke Z."/>
            <person name="Kennison J.A."/>
            <person name="Ketchum K.A."/>
            <person name="Kimmel B.E."/>
            <person name="Kodira C.D."/>
            <person name="Kraft C."/>
            <person name="Kravitz S."/>
            <person name="Kulp D."/>
            <person name="Lai Z."/>
            <person name="Lasko P."/>
            <person name="Lei Y."/>
            <person name="Levitsky A.A."/>
            <person name="Li J."/>
            <person name="Li Z."/>
            <person name="Liang Y."/>
            <person name="Lin X."/>
            <person name="Liu X."/>
            <person name="Mattei B."/>
            <person name="McIntosh T.C."/>
            <person name="McLeod M.P."/>
            <person name="McPherson D."/>
            <person name="Merkulov G."/>
            <person name="Milshina N.V."/>
            <person name="Mobarry C."/>
            <person name="Morris J."/>
            <person name="Moshrefi A."/>
            <person name="Mount S.M."/>
            <person name="Moy M."/>
            <person name="Murphy B."/>
            <person name="Murphy L."/>
            <person name="Muzny D.M."/>
            <person name="Nelson D.L."/>
            <person name="Nelson D.R."/>
            <person name="Nelson K.A."/>
            <person name="Nixon K."/>
            <person name="Nusskern D.R."/>
            <person name="Pacleb J.M."/>
            <person name="Palazzolo M."/>
            <person name="Pittman G.S."/>
            <person name="Pan S."/>
            <person name="Pollard J."/>
            <person name="Puri V."/>
            <person name="Reese M.G."/>
            <person name="Reinert K."/>
            <person name="Remington K."/>
            <person name="Saunders R.D."/>
            <person name="Scheeler F."/>
            <person name="Shen H."/>
            <person name="Shue B.C."/>
            <person name="Siden-Kiamos I."/>
            <person name="Simpson M."/>
            <person name="Skupski M.P."/>
            <person name="Smith T."/>
            <person name="Spier E."/>
            <person name="Spradling A.C."/>
            <person name="Stapleton M."/>
            <person name="Strong R."/>
            <person name="Sun E."/>
            <person name="Svirskas R."/>
            <person name="Tector C."/>
            <person name="Turner R."/>
            <person name="Venter E."/>
            <person name="Wang A.H."/>
            <person name="Wang X."/>
            <person name="Wang Z.Y."/>
            <person name="Wassarman D.A."/>
            <person name="Weinstock G.M."/>
            <person name="Weissenbach J."/>
            <person name="Williams S.M."/>
            <person name="WoodageT"/>
            <person name="Worley K.C."/>
            <person name="Wu D."/>
            <person name="Yang S."/>
            <person name="Yao Q.A."/>
            <person name="Ye J."/>
            <person name="Yeh R.F."/>
            <person name="Zaveri J.S."/>
            <person name="Zhan M."/>
            <person name="Zhang G."/>
            <person name="Zhao Q."/>
            <person name="Zheng L."/>
            <person name="Zheng X.H."/>
            <person name="Zhong F.N."/>
            <person name="Zhong W."/>
            <person name="Zhou X."/>
            <person name="Zhu S."/>
            <person name="Zhu X."/>
            <person name="Smith H.O."/>
            <person name="Gibbs R.A."/>
            <person name="Myers E.W."/>
            <person name="Rubin G.M."/>
            <person name="Venter J.C."/>
        </authorList>
    </citation>
    <scope>NUCLEOTIDE SEQUENCE [LARGE SCALE GENOMIC DNA]</scope>
    <source>
        <strain evidence="5">Berkeley</strain>
    </source>
</reference>
<dbReference type="EMBL" id="AE014297">
    <property type="protein sequence ID" value="AAS65182.1"/>
    <property type="molecule type" value="Genomic_DNA"/>
</dbReference>
<dbReference type="UCSC" id="CG33488-RA">
    <property type="organism name" value="d. melanogaster"/>
</dbReference>
<dbReference type="STRING" id="7227.FBpp0089077"/>
<reference evidence="2" key="14">
    <citation type="submission" date="2023-12" db="EMBL/GenBank/DDBJ databases">
        <authorList>
            <consortium name="FlyBase"/>
        </authorList>
    </citation>
    <scope>NUCLEOTIDE SEQUENCE</scope>
</reference>
<feature type="compositionally biased region" description="Basic and acidic residues" evidence="1">
    <location>
        <begin position="36"/>
        <end position="48"/>
    </location>
</feature>
<protein>
    <submittedName>
        <fullName evidence="3">AT07308p</fullName>
    </submittedName>
</protein>
<reference evidence="2 5" key="9">
    <citation type="journal article" date="2007" name="Science">
        <title>Sequence finishing and mapping of Drosophila melanogaster heterochromatin.</title>
        <authorList>
            <person name="Hoskins R.A."/>
            <person name="Carlson J.W."/>
            <person name="Kennedy C."/>
            <person name="Acevedo D."/>
            <person name="Evans-Holm M."/>
            <person name="Frise E."/>
            <person name="Wan K.H."/>
            <person name="Park S."/>
            <person name="Mendez-Lago M."/>
            <person name="Rossi F."/>
            <person name="Villasante A."/>
            <person name="Dimitri P."/>
            <person name="Karpen G.H."/>
            <person name="Celniker S.E."/>
        </authorList>
    </citation>
    <scope>NUCLEOTIDE SEQUENCE [LARGE SCALE GENOMIC DNA]</scope>
    <source>
        <strain evidence="5">Berkeley</strain>
    </source>
</reference>
<dbReference type="AlphaFoldDB" id="Q7KSA5"/>
<dbReference type="GeneID" id="2768673"/>
<reference evidence="2" key="12">
    <citation type="journal article" date="2015" name="G3 (Bethesda)">
        <title>Gene Model Annotations for Drosophila melanogaster: The Rule-Benders.</title>
        <authorList>
            <consortium name="FlyBase Consortium"/>
            <person name="Crosby M.A."/>
            <person name="Gramates L.S."/>
            <person name="Dos Santos G."/>
            <person name="Matthews B.B."/>
            <person name="St Pierre S.E."/>
            <person name="Zhou P."/>
            <person name="Schroeder A.J."/>
            <person name="Falls K."/>
            <person name="Emmert D.B."/>
            <person name="Russo S.M."/>
            <person name="Gelbart W.M."/>
            <person name="null"/>
        </authorList>
    </citation>
    <scope>NUCLEOTIDE SEQUENCE</scope>
</reference>
<reference evidence="2" key="7">
    <citation type="submission" date="2006-08" db="EMBL/GenBank/DDBJ databases">
        <authorList>
            <person name="Celniker S."/>
            <person name="Carlson J."/>
            <person name="Wan K."/>
            <person name="Frise E."/>
            <person name="Hoskins R."/>
            <person name="Park S."/>
            <person name="Svirskas R."/>
            <person name="Rubin G."/>
        </authorList>
    </citation>
    <scope>NUCLEOTIDE SEQUENCE</scope>
</reference>
<reference evidence="2 5" key="8">
    <citation type="journal article" date="2007" name="Science">
        <title>The Release 5.1 annotation of Drosophila melanogaster heterochromatin.</title>
        <authorList>
            <person name="Smith C.D."/>
            <person name="Shu S."/>
            <person name="Mungall C.J."/>
            <person name="Karpen G.H."/>
        </authorList>
    </citation>
    <scope>NUCLEOTIDE SEQUENCE [LARGE SCALE GENOMIC DNA]</scope>
    <source>
        <strain evidence="5">Berkeley</strain>
    </source>
</reference>
<dbReference type="RefSeq" id="NP_996245.1">
    <property type="nucleotide sequence ID" value="NM_206523.3"/>
</dbReference>
<dbReference type="PaxDb" id="7227-FBpp0089077"/>
<evidence type="ECO:0000256" key="1">
    <source>
        <dbReference type="SAM" id="MobiDB-lite"/>
    </source>
</evidence>
<dbReference type="VEuPathDB" id="VectorBase:FBgn0067782"/>
<sequence>MSLRLFIHSRAFGAPENRPGGDQPDIRSSGGGAGQDGHRPAGPHKDQLPDPQRCALLVSSLAALPAKHLCQRGRFGPVAGELGHDGQNRALRSHTVHGPRAVASHPARRQGRHQHERSSVFGWLPGGNHLTVADVSSGPGTRPHGRHGSVYWLSDAATSLHQDLGGGGSADAVPRLLGDRSRRDSLCGHLLLHLRDS</sequence>
<reference evidence="2" key="13">
    <citation type="journal article" date="2015" name="Genome Res.">
        <title>The Release 6 reference sequence of the Drosophila melanogaster genome.</title>
        <authorList>
            <person name="Hoskins R.A."/>
            <person name="Carlson J.W."/>
            <person name="Wan K.H."/>
            <person name="Park S."/>
            <person name="Mendez I."/>
            <person name="Galle S.E."/>
            <person name="Booth B.W."/>
            <person name="Pfeiffer B.D."/>
            <person name="George R.A."/>
            <person name="Svirskas R."/>
            <person name="Krzywinski M."/>
            <person name="Schein J."/>
            <person name="Accardo M.C."/>
            <person name="Damia E."/>
            <person name="Messina G."/>
            <person name="Mendez-Lago M."/>
            <person name="de Pablos B."/>
            <person name="Demakova O.V."/>
            <person name="Andreyeva E.N."/>
            <person name="Boldyreva L.V."/>
            <person name="Marra M."/>
            <person name="Carvalho A.B."/>
            <person name="Dimitri P."/>
            <person name="Villasante A."/>
            <person name="Zhimulev I.F."/>
            <person name="Rubin G.M."/>
            <person name="Karpen G.H."/>
            <person name="Celniker S.E."/>
        </authorList>
    </citation>
    <scope>NUCLEOTIDE SEQUENCE</scope>
</reference>
<dbReference type="HOGENOM" id="CLU_1385488_0_0_1"/>
<dbReference type="Bgee" id="FBgn0067782">
    <property type="expression patterns" value="Expressed in seminal fluid secreting gland and 6 other cell types or tissues"/>
</dbReference>
<feature type="region of interest" description="Disordered" evidence="1">
    <location>
        <begin position="94"/>
        <end position="117"/>
    </location>
</feature>
<dbReference type="DNASU" id="2768673"/>
<accession>C1C586</accession>
<dbReference type="KEGG" id="dme:Dmel_CG33488"/>
<reference evidence="5" key="4">
    <citation type="journal article" date="2002" name="Genome Biol.">
        <title>The transposable elements of the Drosophila melanogaster euchromatin: a genomics perspective.</title>
        <authorList>
            <person name="Kaminker J.S."/>
            <person name="Bergman C.M."/>
            <person name="Kronmiller B."/>
            <person name="Carlson J."/>
            <person name="Svirskas R."/>
            <person name="Patel S."/>
            <person name="Frise E."/>
            <person name="Wheeler D.A."/>
            <person name="Lewis S.E."/>
            <person name="Rubin G.M."/>
            <person name="Ashburner M."/>
            <person name="Celniker S.E."/>
        </authorList>
    </citation>
    <scope>NUCLEOTIDE SEQUENCE [LARGE SCALE GENOMIC DNA]</scope>
    <source>
        <strain evidence="5">Berkeley</strain>
    </source>
</reference>
<reference evidence="2 5" key="6">
    <citation type="journal article" date="2005" name="PLoS Comput. Biol.">
        <title>Combined evidence annotation of transposable elements in genome sequences.</title>
        <authorList>
            <person name="Quesneville H."/>
            <person name="Bergman C.M."/>
            <person name="Andrieu O."/>
            <person name="Autard D."/>
            <person name="Nouaud D."/>
            <person name="Ashburner M."/>
            <person name="Anxolabehere D."/>
        </authorList>
    </citation>
    <scope>NUCLEOTIDE SEQUENCE [LARGE SCALE GENOMIC DNA]</scope>
    <source>
        <strain evidence="5">Berkeley</strain>
    </source>
</reference>
<dbReference type="EMBL" id="BT082015">
    <property type="protein sequence ID" value="ACO72852.2"/>
    <property type="molecule type" value="mRNA"/>
</dbReference>
<name>Q7KSA5_DROME</name>
<dbReference type="CTD" id="2768673"/>
<reference evidence="5" key="3">
    <citation type="journal article" date="2002" name="Genome Biol.">
        <title>Annotation of the Drosophila melanogaster euchromatic genome: a systematic review.</title>
        <authorList>
            <person name="Misra S."/>
            <person name="Crosby M.A."/>
            <person name="Mungall C.J."/>
            <person name="Matthews B.B."/>
            <person name="Campbell K.S."/>
            <person name="Hradecky P."/>
            <person name="Huang Y."/>
            <person name="Kaminker J.S."/>
            <person name="Millburn G.H."/>
            <person name="Prochnik S.E."/>
            <person name="Smith C.D."/>
            <person name="Tupy J.L."/>
            <person name="Whitfied E.J."/>
            <person name="Bayraktaroglu L."/>
            <person name="Berman B.P."/>
            <person name="Bettencourt B.R."/>
            <person name="Celniker S.E."/>
            <person name="de Grey A.D."/>
            <person name="Drysdale R.A."/>
            <person name="Harris N.L."/>
            <person name="Richter J."/>
            <person name="Russo S."/>
            <person name="Schroeder A.J."/>
            <person name="Shu S.Q."/>
            <person name="Stapleton M."/>
            <person name="Yamada C."/>
            <person name="Ashburner M."/>
            <person name="Gelbart W.M."/>
            <person name="Rubin G.M."/>
            <person name="Lewis S.E."/>
        </authorList>
    </citation>
    <scope>GENOME REANNOTATION</scope>
    <source>
        <strain evidence="5">Berkeley</strain>
    </source>
</reference>
<dbReference type="FlyBase" id="FBgn0067782">
    <property type="gene designation" value="att-ORFB"/>
</dbReference>
<proteinExistence type="evidence at transcript level"/>
<dbReference type="BioGRID-ORCS" id="2768673">
    <property type="hits" value="0 hits in 1 CRISPR screen"/>
</dbReference>
<gene>
    <name evidence="2 4" type="primary">att-ORFB</name>
    <name evidence="2" type="synonym">att</name>
    <name evidence="3" type="synonym">att-ORFA-RA</name>
    <name evidence="2" type="synonym">Dmel\CG33488</name>
    <name evidence="2 4" type="ORF">CG33488</name>
    <name evidence="2" type="ORF">Dmel_CG33488</name>
</gene>
<dbReference type="Proteomes" id="UP000000803">
    <property type="component" value="Chromosome 3R"/>
</dbReference>
<evidence type="ECO:0000313" key="2">
    <source>
        <dbReference type="EMBL" id="AAS65182.1"/>
    </source>
</evidence>
<reference evidence="2" key="15">
    <citation type="submission" date="2024-06" db="EMBL/GenBank/DDBJ databases">
        <title>Drosophila melanogaster release 4 sequence.</title>
        <authorList>
            <consortium name="Berkeley Drosophila Genome Project"/>
            <person name="Celniker S."/>
            <person name="Carlson J."/>
            <person name="Wan K."/>
            <person name="Pfeiffer B."/>
            <person name="Frise E."/>
            <person name="George R."/>
            <person name="Hoskins R."/>
            <person name="Stapleton M."/>
            <person name="Pacleb J."/>
            <person name="Park S."/>
            <person name="Svirskas R."/>
            <person name="Smith E."/>
            <person name="Yu C."/>
            <person name="Rubin G."/>
        </authorList>
    </citation>
    <scope>NUCLEOTIDE SEQUENCE</scope>
</reference>